<proteinExistence type="predicted"/>
<dbReference type="PANTHER" id="PTHR42872">
    <property type="entry name" value="PROTEIN-GLUTAMATE METHYLESTERASE/PROTEIN-GLUTAMINE GLUTAMINASE"/>
    <property type="match status" value="1"/>
</dbReference>
<evidence type="ECO:0000256" key="2">
    <source>
        <dbReference type="ARBA" id="ARBA00039140"/>
    </source>
</evidence>
<accession>A0A212R0D8</accession>
<dbReference type="Gene3D" id="3.40.50.180">
    <property type="entry name" value="Methylesterase CheB, C-terminal domain"/>
    <property type="match status" value="1"/>
</dbReference>
<dbReference type="OrthoDB" id="9791760at2"/>
<dbReference type="EMBL" id="FYDG01000002">
    <property type="protein sequence ID" value="SNB65429.1"/>
    <property type="molecule type" value="Genomic_DNA"/>
</dbReference>
<evidence type="ECO:0000259" key="5">
    <source>
        <dbReference type="PROSITE" id="PS50122"/>
    </source>
</evidence>
<feature type="active site" evidence="4">
    <location>
        <position position="132"/>
    </location>
</feature>
<dbReference type="EC" id="3.1.1.61" evidence="2"/>
<evidence type="ECO:0000313" key="7">
    <source>
        <dbReference type="Proteomes" id="UP000198418"/>
    </source>
</evidence>
<name>A0A212R0D8_RHOAC</name>
<evidence type="ECO:0000313" key="6">
    <source>
        <dbReference type="EMBL" id="SNB65429.1"/>
    </source>
</evidence>
<dbReference type="PANTHER" id="PTHR42872:SF6">
    <property type="entry name" value="PROTEIN-GLUTAMATE METHYLESTERASE_PROTEIN-GLUTAMINE GLUTAMINASE"/>
    <property type="match status" value="1"/>
</dbReference>
<dbReference type="RefSeq" id="WP_088519746.1">
    <property type="nucleotide sequence ID" value="NZ_FYDG01000002.1"/>
</dbReference>
<gene>
    <name evidence="6" type="ORF">SAMN06265338_102215</name>
</gene>
<dbReference type="AlphaFoldDB" id="A0A212R0D8"/>
<dbReference type="GO" id="GO:0006935">
    <property type="term" value="P:chemotaxis"/>
    <property type="evidence" value="ECO:0007669"/>
    <property type="project" value="UniProtKB-UniRule"/>
</dbReference>
<keyword evidence="7" id="KW-1185">Reference proteome</keyword>
<evidence type="ECO:0000256" key="4">
    <source>
        <dbReference type="PROSITE-ProRule" id="PRU00050"/>
    </source>
</evidence>
<dbReference type="PROSITE" id="PS50122">
    <property type="entry name" value="CHEB"/>
    <property type="match status" value="1"/>
</dbReference>
<dbReference type="PIRSF" id="PIRSF036461">
    <property type="entry name" value="Chmtx_methlestr"/>
    <property type="match status" value="1"/>
</dbReference>
<dbReference type="GO" id="GO:0000156">
    <property type="term" value="F:phosphorelay response regulator activity"/>
    <property type="evidence" value="ECO:0007669"/>
    <property type="project" value="InterPro"/>
</dbReference>
<keyword evidence="1 4" id="KW-0378">Hydrolase</keyword>
<dbReference type="Proteomes" id="UP000198418">
    <property type="component" value="Unassembled WGS sequence"/>
</dbReference>
<feature type="domain" description="CheB-type methylesterase" evidence="5">
    <location>
        <begin position="1"/>
        <end position="190"/>
    </location>
</feature>
<evidence type="ECO:0000256" key="1">
    <source>
        <dbReference type="ARBA" id="ARBA00022801"/>
    </source>
</evidence>
<feature type="active site" evidence="4">
    <location>
        <position position="39"/>
    </location>
</feature>
<protein>
    <recommendedName>
        <fullName evidence="2">protein-glutamate methylesterase</fullName>
        <ecNumber evidence="2">3.1.1.61</ecNumber>
    </recommendedName>
</protein>
<evidence type="ECO:0000256" key="3">
    <source>
        <dbReference type="ARBA" id="ARBA00048267"/>
    </source>
</evidence>
<dbReference type="InterPro" id="IPR000673">
    <property type="entry name" value="Sig_transdc_resp-reg_Me-estase"/>
</dbReference>
<sequence length="333" mass="34721">MPESKVIAIGASAGGIEALRVVLAALPRALPAAVLIVQHLSPQSPGFLPKILERGSTMPVASPVDGEKMRPGRVYVAPPDRHLLVEDGGVARLSSGPRENRFRPAVDPLFRSAALAFGPRVIGVVLTGFLDDGAAGLQAIKLCGGLAVVQDPSEAWAASMPASALAHVDVDVCLPLREIGPRLIELAQQPAGAAPGGERSALIAEAAFAGGHPPPLEEALALGEPTLLTCPECGGGLMRLRGAAPTRYRCHTGHAFTERALFANLAENTESAVWSAIRALREQAMLARRPAREAAARGDREGADHLEKKAADCRALADRMRATQCNLAVDGSA</sequence>
<dbReference type="SUPFAM" id="SSF52738">
    <property type="entry name" value="Methylesterase CheB, C-terminal domain"/>
    <property type="match status" value="1"/>
</dbReference>
<feature type="active site" evidence="4">
    <location>
        <position position="12"/>
    </location>
</feature>
<dbReference type="Pfam" id="PF01339">
    <property type="entry name" value="CheB_methylest"/>
    <property type="match status" value="1"/>
</dbReference>
<dbReference type="CDD" id="cd16433">
    <property type="entry name" value="CheB"/>
    <property type="match status" value="1"/>
</dbReference>
<dbReference type="GO" id="GO:0005737">
    <property type="term" value="C:cytoplasm"/>
    <property type="evidence" value="ECO:0007669"/>
    <property type="project" value="InterPro"/>
</dbReference>
<keyword evidence="4" id="KW-0145">Chemotaxis</keyword>
<organism evidence="6 7">
    <name type="scientific">Rhodoblastus acidophilus</name>
    <name type="common">Rhodopseudomonas acidophila</name>
    <dbReference type="NCBI Taxonomy" id="1074"/>
    <lineage>
        <taxon>Bacteria</taxon>
        <taxon>Pseudomonadati</taxon>
        <taxon>Pseudomonadota</taxon>
        <taxon>Alphaproteobacteria</taxon>
        <taxon>Hyphomicrobiales</taxon>
        <taxon>Rhodoblastaceae</taxon>
        <taxon>Rhodoblastus</taxon>
    </lineage>
</organism>
<comment type="catalytic activity">
    <reaction evidence="3">
        <text>[protein]-L-glutamate 5-O-methyl ester + H2O = L-glutamyl-[protein] + methanol + H(+)</text>
        <dbReference type="Rhea" id="RHEA:23236"/>
        <dbReference type="Rhea" id="RHEA-COMP:10208"/>
        <dbReference type="Rhea" id="RHEA-COMP:10311"/>
        <dbReference type="ChEBI" id="CHEBI:15377"/>
        <dbReference type="ChEBI" id="CHEBI:15378"/>
        <dbReference type="ChEBI" id="CHEBI:17790"/>
        <dbReference type="ChEBI" id="CHEBI:29973"/>
        <dbReference type="ChEBI" id="CHEBI:82795"/>
        <dbReference type="EC" id="3.1.1.61"/>
    </reaction>
</comment>
<dbReference type="InterPro" id="IPR035909">
    <property type="entry name" value="CheB_C"/>
</dbReference>
<dbReference type="GO" id="GO:0008984">
    <property type="term" value="F:protein-glutamate methylesterase activity"/>
    <property type="evidence" value="ECO:0007669"/>
    <property type="project" value="UniProtKB-EC"/>
</dbReference>
<reference evidence="7" key="1">
    <citation type="submission" date="2017-06" db="EMBL/GenBank/DDBJ databases">
        <authorList>
            <person name="Varghese N."/>
            <person name="Submissions S."/>
        </authorList>
    </citation>
    <scope>NUCLEOTIDE SEQUENCE [LARGE SCALE GENOMIC DNA]</scope>
    <source>
        <strain evidence="7">DSM 137</strain>
    </source>
</reference>
<dbReference type="InterPro" id="IPR011247">
    <property type="entry name" value="Chemotax_prot-Glu_Me-esterase"/>
</dbReference>